<protein>
    <recommendedName>
        <fullName evidence="14">NDT80 domain-containing protein</fullName>
    </recommendedName>
</protein>
<dbReference type="InterPro" id="IPR024061">
    <property type="entry name" value="NDT80_DNA-bd_dom"/>
</dbReference>
<organism evidence="12 13">
    <name type="scientific">Diploscapter pachys</name>
    <dbReference type="NCBI Taxonomy" id="2018661"/>
    <lineage>
        <taxon>Eukaryota</taxon>
        <taxon>Metazoa</taxon>
        <taxon>Ecdysozoa</taxon>
        <taxon>Nematoda</taxon>
        <taxon>Chromadorea</taxon>
        <taxon>Rhabditida</taxon>
        <taxon>Rhabditina</taxon>
        <taxon>Rhabditomorpha</taxon>
        <taxon>Rhabditoidea</taxon>
        <taxon>Rhabditidae</taxon>
        <taxon>Diploscapter</taxon>
    </lineage>
</organism>
<dbReference type="PANTHER" id="PTHR13029:SF18">
    <property type="entry name" value="MYELIN REGULATORY FACTOR HOMOLOG 1"/>
    <property type="match status" value="1"/>
</dbReference>
<keyword evidence="6 9" id="KW-0472">Membrane</keyword>
<feature type="domain" description="Peptidase S74" evidence="11">
    <location>
        <begin position="552"/>
        <end position="651"/>
    </location>
</feature>
<sequence length="1041" mass="116268">MPAISRYDRKVAARRKLFVKLDRDGFKRPVVPLSGKIRKSRTPIDSPLIDSPALGQLPPHFQPNPNQLEPSLDMRNPQGPHPMAAPQQPQRMAPNQMNPMIQDPHMHPQQVQGQNGMFQIQTNRLPDSPPITDISGNGSSASPSSNSDPPYSPDNYGNYSALVHQVVNNNGLILGVGDLATTPGGNGMHQGDVLGAQGNQPRMGAQQMSSPQSVCFLSPYAPSSQQATPNSMAQVSPPPTTQEQYLYNQGGSMDLYSILAGSNEGSLNSQTSEAPQHRKRPRMDNTMMPGMIANPMASSPIDSNYADENYSHQVIKFGKFQEEMWNPLYDANEQPLRQLQVHVVADKGFNYSAVDGCFVNQKKNHFQVSVHIEACDNMPPKYVRYQGQLHLVNEFKLAFCGVKAEMTTSEIQIKQSKTDRKPIPHDPVVFEIHERRMTKVTVPRLHFSETTLNNQRKNYKPNPDQKYFLLVVRLLASINNEVVLVQAYASEKVIVRATNPGSFEPPDSDVTWFRSGNTLYSNGPVSIGTDKQIAKLTVDGDIYTCGRVTYPSDIRLKEGITEKEAREALENLCKLRVVDYFYKPEIAEKWGLSEEQRKKTGLIAQELAAVIPEAVRDIGEYLTVDESRVFYETVLATQELVKMHDDLDNKIDDKVDAIHQRLARFARRKKLLGSMASSLNEGGAFDNKSMLSYSTHSLASTIAPKDKKDRRKSSRKENESSPLCSSKWTQGTIVVLVAVMAVCLIAMSGLYVLDWHNRNYAYHRTHYIDNKPETPGHMIFRDHHLLPLFHDAPPLLASCGQYCHQFCCSEPPKSAEQLAQMQHQQAIAQQQAIQTQQANNMVYANTESERMTRSASFGRSVSFASLPTGVSIALPTFNVTLDSRYCIKNSCSKRHGVYSLFVPVSPYLPNIPVEVQFIIPKGKILNNCGYLADFDNSHCDASEDPFHMDKPRNPLATQITDEVFELSVGSYSQSAYRFRVSYTTESCFASEDHQHGTYEEYNLIFYRNCSLTYDPEAVAAASKTVAAASQTVKLTQLSPAI</sequence>
<proteinExistence type="inferred from homology"/>
<dbReference type="InterPro" id="IPR026932">
    <property type="entry name" value="MYRF_ICA"/>
</dbReference>
<keyword evidence="13" id="KW-1185">Reference proteome</keyword>
<feature type="compositionally biased region" description="Polar residues" evidence="8">
    <location>
        <begin position="263"/>
        <end position="274"/>
    </location>
</feature>
<dbReference type="InterPro" id="IPR008967">
    <property type="entry name" value="p53-like_TF_DNA-bd_sf"/>
</dbReference>
<feature type="compositionally biased region" description="Polar residues" evidence="8">
    <location>
        <begin position="87"/>
        <end position="99"/>
    </location>
</feature>
<keyword evidence="5 7" id="KW-0238">DNA-binding</keyword>
<evidence type="ECO:0000256" key="7">
    <source>
        <dbReference type="PROSITE-ProRule" id="PRU00850"/>
    </source>
</evidence>
<feature type="transmembrane region" description="Helical" evidence="9">
    <location>
        <begin position="733"/>
        <end position="753"/>
    </location>
</feature>
<feature type="compositionally biased region" description="Polar residues" evidence="8">
    <location>
        <begin position="109"/>
        <end position="125"/>
    </location>
</feature>
<evidence type="ECO:0000256" key="3">
    <source>
        <dbReference type="ARBA" id="ARBA00022692"/>
    </source>
</evidence>
<evidence type="ECO:0000259" key="10">
    <source>
        <dbReference type="PROSITE" id="PS51517"/>
    </source>
</evidence>
<evidence type="ECO:0000256" key="1">
    <source>
        <dbReference type="ARBA" id="ARBA00004167"/>
    </source>
</evidence>
<evidence type="ECO:0000256" key="6">
    <source>
        <dbReference type="ARBA" id="ARBA00023136"/>
    </source>
</evidence>
<feature type="region of interest" description="Disordered" evidence="8">
    <location>
        <begin position="702"/>
        <end position="724"/>
    </location>
</feature>
<reference evidence="12 13" key="1">
    <citation type="journal article" date="2017" name="Curr. Biol.">
        <title>Genome architecture and evolution of a unichromosomal asexual nematode.</title>
        <authorList>
            <person name="Fradin H."/>
            <person name="Zegar C."/>
            <person name="Gutwein M."/>
            <person name="Lucas J."/>
            <person name="Kovtun M."/>
            <person name="Corcoran D."/>
            <person name="Baugh L.R."/>
            <person name="Kiontke K."/>
            <person name="Gunsalus K."/>
            <person name="Fitch D.H."/>
            <person name="Piano F."/>
        </authorList>
    </citation>
    <scope>NUCLEOTIDE SEQUENCE [LARGE SCALE GENOMIC DNA]</scope>
    <source>
        <strain evidence="12">PF1309</strain>
    </source>
</reference>
<dbReference type="Pfam" id="PF05224">
    <property type="entry name" value="NDT80_PhoG"/>
    <property type="match status" value="1"/>
</dbReference>
<dbReference type="AlphaFoldDB" id="A0A2A2J650"/>
<keyword evidence="4 9" id="KW-1133">Transmembrane helix</keyword>
<evidence type="ECO:0000259" key="11">
    <source>
        <dbReference type="PROSITE" id="PS51688"/>
    </source>
</evidence>
<dbReference type="GO" id="GO:0043565">
    <property type="term" value="F:sequence-specific DNA binding"/>
    <property type="evidence" value="ECO:0007669"/>
    <property type="project" value="TreeGrafter"/>
</dbReference>
<evidence type="ECO:0000256" key="5">
    <source>
        <dbReference type="ARBA" id="ARBA00023125"/>
    </source>
</evidence>
<dbReference type="Pfam" id="PF13884">
    <property type="entry name" value="Peptidase_S74"/>
    <property type="match status" value="1"/>
</dbReference>
<dbReference type="PROSITE" id="PS51688">
    <property type="entry name" value="ICA"/>
    <property type="match status" value="1"/>
</dbReference>
<dbReference type="OrthoDB" id="27041at2759"/>
<feature type="region of interest" description="Disordered" evidence="8">
    <location>
        <begin position="221"/>
        <end position="246"/>
    </location>
</feature>
<feature type="region of interest" description="Disordered" evidence="8">
    <location>
        <begin position="38"/>
        <end position="157"/>
    </location>
</feature>
<dbReference type="InterPro" id="IPR030392">
    <property type="entry name" value="S74_ICA"/>
</dbReference>
<comment type="similarity">
    <text evidence="2">Belongs to the MRF family.</text>
</comment>
<evidence type="ECO:0000256" key="2">
    <source>
        <dbReference type="ARBA" id="ARBA00008221"/>
    </source>
</evidence>
<feature type="DNA-binding region" description="NDT80" evidence="7">
    <location>
        <begin position="207"/>
        <end position="507"/>
    </location>
</feature>
<feature type="domain" description="NDT80" evidence="10">
    <location>
        <begin position="207"/>
        <end position="507"/>
    </location>
</feature>
<keyword evidence="3 9" id="KW-0812">Transmembrane</keyword>
<evidence type="ECO:0000256" key="8">
    <source>
        <dbReference type="SAM" id="MobiDB-lite"/>
    </source>
</evidence>
<dbReference type="GO" id="GO:0003700">
    <property type="term" value="F:DNA-binding transcription factor activity"/>
    <property type="evidence" value="ECO:0007669"/>
    <property type="project" value="UniProtKB-UniRule"/>
</dbReference>
<dbReference type="PANTHER" id="PTHR13029">
    <property type="match status" value="1"/>
</dbReference>
<comment type="subcellular location">
    <subcellularLocation>
        <location evidence="1">Membrane</location>
        <topology evidence="1">Single-pass membrane protein</topology>
    </subcellularLocation>
</comment>
<dbReference type="EMBL" id="LIAE01010645">
    <property type="protein sequence ID" value="PAV57298.1"/>
    <property type="molecule type" value="Genomic_DNA"/>
</dbReference>
<feature type="compositionally biased region" description="Polar residues" evidence="8">
    <location>
        <begin position="221"/>
        <end position="234"/>
    </location>
</feature>
<dbReference type="InterPro" id="IPR037141">
    <property type="entry name" value="NDT80_DNA-bd_dom_sf"/>
</dbReference>
<dbReference type="SUPFAM" id="SSF49417">
    <property type="entry name" value="p53-like transcription factors"/>
    <property type="match status" value="1"/>
</dbReference>
<feature type="compositionally biased region" description="Low complexity" evidence="8">
    <location>
        <begin position="135"/>
        <end position="156"/>
    </location>
</feature>
<dbReference type="Pfam" id="PF13888">
    <property type="entry name" value="MRF_C2"/>
    <property type="match status" value="1"/>
</dbReference>
<dbReference type="STRING" id="2018661.A0A2A2J650"/>
<name>A0A2A2J650_9BILA</name>
<dbReference type="InterPro" id="IPR025719">
    <property type="entry name" value="MYRF_C2"/>
</dbReference>
<gene>
    <name evidence="12" type="ORF">WR25_23262</name>
</gene>
<evidence type="ECO:0008006" key="14">
    <source>
        <dbReference type="Google" id="ProtNLM"/>
    </source>
</evidence>
<evidence type="ECO:0000256" key="9">
    <source>
        <dbReference type="SAM" id="Phobius"/>
    </source>
</evidence>
<dbReference type="GO" id="GO:0045893">
    <property type="term" value="P:positive regulation of DNA-templated transcription"/>
    <property type="evidence" value="ECO:0007669"/>
    <property type="project" value="TreeGrafter"/>
</dbReference>
<evidence type="ECO:0000313" key="13">
    <source>
        <dbReference type="Proteomes" id="UP000218231"/>
    </source>
</evidence>
<dbReference type="Proteomes" id="UP000218231">
    <property type="component" value="Unassembled WGS sequence"/>
</dbReference>
<evidence type="ECO:0000256" key="4">
    <source>
        <dbReference type="ARBA" id="ARBA00022989"/>
    </source>
</evidence>
<dbReference type="Pfam" id="PF13887">
    <property type="entry name" value="MYRF_ICA"/>
    <property type="match status" value="1"/>
</dbReference>
<evidence type="ECO:0000313" key="12">
    <source>
        <dbReference type="EMBL" id="PAV57298.1"/>
    </source>
</evidence>
<feature type="region of interest" description="Disordered" evidence="8">
    <location>
        <begin position="262"/>
        <end position="283"/>
    </location>
</feature>
<comment type="caution">
    <text evidence="12">The sequence shown here is derived from an EMBL/GenBank/DDBJ whole genome shotgun (WGS) entry which is preliminary data.</text>
</comment>
<dbReference type="GO" id="GO:0016540">
    <property type="term" value="P:protein autoprocessing"/>
    <property type="evidence" value="ECO:0007669"/>
    <property type="project" value="InterPro"/>
</dbReference>
<dbReference type="GO" id="GO:0005634">
    <property type="term" value="C:nucleus"/>
    <property type="evidence" value="ECO:0007669"/>
    <property type="project" value="TreeGrafter"/>
</dbReference>
<dbReference type="PROSITE" id="PS51517">
    <property type="entry name" value="NDT80"/>
    <property type="match status" value="1"/>
</dbReference>
<accession>A0A2A2J650</accession>
<dbReference type="GO" id="GO:0005789">
    <property type="term" value="C:endoplasmic reticulum membrane"/>
    <property type="evidence" value="ECO:0007669"/>
    <property type="project" value="TreeGrafter"/>
</dbReference>
<dbReference type="InterPro" id="IPR051577">
    <property type="entry name" value="MRF-like"/>
</dbReference>
<dbReference type="Gene3D" id="2.60.40.1390">
    <property type="entry name" value="NDT80 DNA-binding domain"/>
    <property type="match status" value="1"/>
</dbReference>